<gene>
    <name evidence="4" type="ORF">SAMN07250955_110122</name>
</gene>
<dbReference type="PROSITE" id="PS00455">
    <property type="entry name" value="AMP_BINDING"/>
    <property type="match status" value="1"/>
</dbReference>
<dbReference type="InterPro" id="IPR029058">
    <property type="entry name" value="AB_hydrolase_fold"/>
</dbReference>
<keyword evidence="5" id="KW-1185">Reference proteome</keyword>
<dbReference type="GO" id="GO:0031177">
    <property type="term" value="F:phosphopantetheine binding"/>
    <property type="evidence" value="ECO:0007669"/>
    <property type="project" value="TreeGrafter"/>
</dbReference>
<dbReference type="Gene3D" id="2.30.38.10">
    <property type="entry name" value="Luciferase, Domain 3"/>
    <property type="match status" value="1"/>
</dbReference>
<dbReference type="GO" id="GO:0005737">
    <property type="term" value="C:cytoplasm"/>
    <property type="evidence" value="ECO:0007669"/>
    <property type="project" value="TreeGrafter"/>
</dbReference>
<dbReference type="Pfam" id="PF13193">
    <property type="entry name" value="AMP-binding_C"/>
    <property type="match status" value="1"/>
</dbReference>
<dbReference type="PANTHER" id="PTHR45527">
    <property type="entry name" value="NONRIBOSOMAL PEPTIDE SYNTHETASE"/>
    <property type="match status" value="1"/>
</dbReference>
<keyword evidence="2" id="KW-0597">Phosphoprotein</keyword>
<dbReference type="FunFam" id="3.40.50.980:FF:000001">
    <property type="entry name" value="Non-ribosomal peptide synthetase"/>
    <property type="match status" value="1"/>
</dbReference>
<evidence type="ECO:0000256" key="2">
    <source>
        <dbReference type="ARBA" id="ARBA00022553"/>
    </source>
</evidence>
<dbReference type="Pfam" id="PF00501">
    <property type="entry name" value="AMP-binding"/>
    <property type="match status" value="1"/>
</dbReference>
<dbReference type="InterPro" id="IPR006162">
    <property type="entry name" value="Ppantetheine_attach_site"/>
</dbReference>
<dbReference type="GO" id="GO:0044550">
    <property type="term" value="P:secondary metabolite biosynthetic process"/>
    <property type="evidence" value="ECO:0007669"/>
    <property type="project" value="TreeGrafter"/>
</dbReference>
<dbReference type="GO" id="GO:0072330">
    <property type="term" value="P:monocarboxylic acid biosynthetic process"/>
    <property type="evidence" value="ECO:0007669"/>
    <property type="project" value="UniProtKB-ARBA"/>
</dbReference>
<dbReference type="GO" id="GO:0043041">
    <property type="term" value="P:amino acid activation for nonribosomal peptide biosynthetic process"/>
    <property type="evidence" value="ECO:0007669"/>
    <property type="project" value="TreeGrafter"/>
</dbReference>
<dbReference type="NCBIfam" id="TIGR01733">
    <property type="entry name" value="AA-adenyl-dom"/>
    <property type="match status" value="1"/>
</dbReference>
<name>A0A212RLM6_9PROT</name>
<evidence type="ECO:0000313" key="4">
    <source>
        <dbReference type="EMBL" id="SNB73375.1"/>
    </source>
</evidence>
<evidence type="ECO:0000256" key="1">
    <source>
        <dbReference type="ARBA" id="ARBA00022450"/>
    </source>
</evidence>
<dbReference type="Pfam" id="PF00550">
    <property type="entry name" value="PP-binding"/>
    <property type="match status" value="1"/>
</dbReference>
<dbReference type="InterPro" id="IPR009081">
    <property type="entry name" value="PP-bd_ACP"/>
</dbReference>
<sequence length="629" mass="66227">MSSLQQDCVADRDALGMGCVWSSGLFVGLADRVSSVASAFPSRVAIDDGGVEVSYGALESRSDALAHRLRLLGVGPDRVVGVVLRRRPEMVAVLLAIWKAGGAYAPLDPEAPAERLAGMVADCGAVLVVSERELASRLPADVDLLLIDGGEDVFAAPVQAARPAPGPVHADQLAYVIFTSGTTGRPKGVGVTHGALSMHIEAIGALYGMGEADRVLHVIAWSFDGATECWAAALAHGGRLVLGDPKAWTAEDALAEIRRSGTTIVGMSPALLETLAEAHSRSGSGPLPVRSWTAGGEAFGIEAFARVRQAFWPARIINGYGPTETVITPLLLAVTSSTPASAWEGASWLPIGRPVGARTAHVLDESLGEVGIGVEGELHIGGLGLARGYVGLPGLTAERFVPDPFGPPGGRLYRTGDRVRRRADGSLDYLGRLDQQLKIRGFRIEAGEVEAHLLAHPRCREAAVVAASREGQAHLVAYVAGEAKPEELSAHLAGRLPEPMRPSLIVQLPSLPRLASGKLDRRALPAPTWTARAYAAPETKTEQRLAALMGELLGHARVGRHDGFFQLGGHSLLAAKLVAQIRKEWGSPIGLAELYSVATLAELGALIDRHDESGTTADIDALLAQWEES</sequence>
<dbReference type="AlphaFoldDB" id="A0A212RLM6"/>
<dbReference type="Gene3D" id="3.40.50.980">
    <property type="match status" value="2"/>
</dbReference>
<dbReference type="Proteomes" id="UP000197065">
    <property type="component" value="Unassembled WGS sequence"/>
</dbReference>
<dbReference type="FunFam" id="1.10.1200.10:FF:000016">
    <property type="entry name" value="Non-ribosomal peptide synthase"/>
    <property type="match status" value="1"/>
</dbReference>
<feature type="domain" description="Carrier" evidence="3">
    <location>
        <begin position="536"/>
        <end position="611"/>
    </location>
</feature>
<dbReference type="EMBL" id="FYEH01000010">
    <property type="protein sequence ID" value="SNB73375.1"/>
    <property type="molecule type" value="Genomic_DNA"/>
</dbReference>
<dbReference type="InterPro" id="IPR020845">
    <property type="entry name" value="AMP-binding_CS"/>
</dbReference>
<dbReference type="InterPro" id="IPR010071">
    <property type="entry name" value="AA_adenyl_dom"/>
</dbReference>
<reference evidence="4 5" key="1">
    <citation type="submission" date="2017-06" db="EMBL/GenBank/DDBJ databases">
        <authorList>
            <person name="Kim H.J."/>
            <person name="Triplett B.A."/>
        </authorList>
    </citation>
    <scope>NUCLEOTIDE SEQUENCE [LARGE SCALE GENOMIC DNA]</scope>
    <source>
        <strain evidence="4 5">B29T1</strain>
    </source>
</reference>
<dbReference type="InterPro" id="IPR000873">
    <property type="entry name" value="AMP-dep_synth/lig_dom"/>
</dbReference>
<dbReference type="InterPro" id="IPR025110">
    <property type="entry name" value="AMP-bd_C"/>
</dbReference>
<dbReference type="PANTHER" id="PTHR45527:SF1">
    <property type="entry name" value="FATTY ACID SYNTHASE"/>
    <property type="match status" value="1"/>
</dbReference>
<dbReference type="SUPFAM" id="SSF47336">
    <property type="entry name" value="ACP-like"/>
    <property type="match status" value="1"/>
</dbReference>
<dbReference type="PROSITE" id="PS50075">
    <property type="entry name" value="CARRIER"/>
    <property type="match status" value="1"/>
</dbReference>
<dbReference type="CDD" id="cd05930">
    <property type="entry name" value="A_NRPS"/>
    <property type="match status" value="1"/>
</dbReference>
<dbReference type="SUPFAM" id="SSF56801">
    <property type="entry name" value="Acetyl-CoA synthetase-like"/>
    <property type="match status" value="1"/>
</dbReference>
<dbReference type="PROSITE" id="PS00012">
    <property type="entry name" value="PHOSPHOPANTETHEINE"/>
    <property type="match status" value="1"/>
</dbReference>
<dbReference type="OrthoDB" id="9770470at2"/>
<dbReference type="InterPro" id="IPR036736">
    <property type="entry name" value="ACP-like_sf"/>
</dbReference>
<protein>
    <submittedName>
        <fullName evidence="4">Amino acid adenylation domain-containing protein</fullName>
    </submittedName>
</protein>
<accession>A0A212RLM6</accession>
<dbReference type="Gene3D" id="3.30.300.30">
    <property type="match status" value="1"/>
</dbReference>
<dbReference type="InterPro" id="IPR045851">
    <property type="entry name" value="AMP-bd_C_sf"/>
</dbReference>
<keyword evidence="1" id="KW-0596">Phosphopantetheine</keyword>
<organism evidence="4 5">
    <name type="scientific">Arboricoccus pini</name>
    <dbReference type="NCBI Taxonomy" id="1963835"/>
    <lineage>
        <taxon>Bacteria</taxon>
        <taxon>Pseudomonadati</taxon>
        <taxon>Pseudomonadota</taxon>
        <taxon>Alphaproteobacteria</taxon>
        <taxon>Geminicoccales</taxon>
        <taxon>Geminicoccaceae</taxon>
        <taxon>Arboricoccus</taxon>
    </lineage>
</organism>
<evidence type="ECO:0000313" key="5">
    <source>
        <dbReference type="Proteomes" id="UP000197065"/>
    </source>
</evidence>
<dbReference type="Gene3D" id="3.40.50.1820">
    <property type="entry name" value="alpha/beta hydrolase"/>
    <property type="match status" value="1"/>
</dbReference>
<proteinExistence type="predicted"/>
<evidence type="ECO:0000259" key="3">
    <source>
        <dbReference type="PROSITE" id="PS50075"/>
    </source>
</evidence>